<keyword evidence="2" id="KW-0812">Transmembrane</keyword>
<comment type="caution">
    <text evidence="4">The sequence shown here is derived from an EMBL/GenBank/DDBJ whole genome shotgun (WGS) entry which is preliminary data.</text>
</comment>
<dbReference type="Proteomes" id="UP000383932">
    <property type="component" value="Unassembled WGS sequence"/>
</dbReference>
<feature type="region of interest" description="Disordered" evidence="1">
    <location>
        <begin position="341"/>
        <end position="370"/>
    </location>
</feature>
<dbReference type="AlphaFoldDB" id="A0A5N5QDK3"/>
<evidence type="ECO:0000256" key="3">
    <source>
        <dbReference type="SAM" id="SignalP"/>
    </source>
</evidence>
<feature type="chain" id="PRO_5024270683" description="Transmembrane protein" evidence="3">
    <location>
        <begin position="21"/>
        <end position="370"/>
    </location>
</feature>
<dbReference type="EMBL" id="SSOP01000224">
    <property type="protein sequence ID" value="KAB5589840.1"/>
    <property type="molecule type" value="Genomic_DNA"/>
</dbReference>
<organism evidence="4 5">
    <name type="scientific">Ceratobasidium theobromae</name>
    <dbReference type="NCBI Taxonomy" id="1582974"/>
    <lineage>
        <taxon>Eukaryota</taxon>
        <taxon>Fungi</taxon>
        <taxon>Dikarya</taxon>
        <taxon>Basidiomycota</taxon>
        <taxon>Agaricomycotina</taxon>
        <taxon>Agaricomycetes</taxon>
        <taxon>Cantharellales</taxon>
        <taxon>Ceratobasidiaceae</taxon>
        <taxon>Ceratobasidium</taxon>
    </lineage>
</organism>
<accession>A0A5N5QDK3</accession>
<evidence type="ECO:0008006" key="6">
    <source>
        <dbReference type="Google" id="ProtNLM"/>
    </source>
</evidence>
<gene>
    <name evidence="4" type="ORF">CTheo_6722</name>
</gene>
<protein>
    <recommendedName>
        <fullName evidence="6">Transmembrane protein</fullName>
    </recommendedName>
</protein>
<keyword evidence="5" id="KW-1185">Reference proteome</keyword>
<sequence>MDTRLAIFLLLKCMLQLSTAQGFSKKIRIDDSYIYSPTRLNGLQYKGPWTHYTGNEANGRYRNTLSSTTNDSAYIMFFFRGNSISYYADTSPDQIQPYARIDNQGFDILNTSQPFATQQQLFTVSGLDEGDHQFAISMDYGNTTQTSFSLDFLEITYITDDILPSRLGPGATEAPGLVAEVTDDRIIYHGEWKVSDISSIYTVTPGASVTFSFIGTAVYYFAACGEQYGQALVSVDGGEGESVDLYLPFRSNFWQVLTWSKTNLTPGSHMVSVTHSDTQGKLVGLDFFKYTPCTTTPCSNNLGKDSNKLPLVAIVGGSLGGALILLIAFTFYLLRQRSQPRPQENVKQDEGTPAEPIPIHPDGLNAANMA</sequence>
<name>A0A5N5QDK3_9AGAM</name>
<feature type="signal peptide" evidence="3">
    <location>
        <begin position="1"/>
        <end position="20"/>
    </location>
</feature>
<reference evidence="4 5" key="1">
    <citation type="journal article" date="2019" name="Fungal Biol. Biotechnol.">
        <title>Draft genome sequence of fastidious pathogen Ceratobasidium theobromae, which causes vascular-streak dieback in Theobroma cacao.</title>
        <authorList>
            <person name="Ali S.S."/>
            <person name="Asman A."/>
            <person name="Shao J."/>
            <person name="Firmansyah A.P."/>
            <person name="Susilo A.W."/>
            <person name="Rosmana A."/>
            <person name="McMahon P."/>
            <person name="Junaid M."/>
            <person name="Guest D."/>
            <person name="Kheng T.Y."/>
            <person name="Meinhardt L.W."/>
            <person name="Bailey B.A."/>
        </authorList>
    </citation>
    <scope>NUCLEOTIDE SEQUENCE [LARGE SCALE GENOMIC DNA]</scope>
    <source>
        <strain evidence="4 5">CT2</strain>
    </source>
</reference>
<proteinExistence type="predicted"/>
<keyword evidence="2" id="KW-1133">Transmembrane helix</keyword>
<feature type="transmembrane region" description="Helical" evidence="2">
    <location>
        <begin position="309"/>
        <end position="334"/>
    </location>
</feature>
<evidence type="ECO:0000256" key="1">
    <source>
        <dbReference type="SAM" id="MobiDB-lite"/>
    </source>
</evidence>
<dbReference type="Gene3D" id="2.60.120.260">
    <property type="entry name" value="Galactose-binding domain-like"/>
    <property type="match status" value="2"/>
</dbReference>
<evidence type="ECO:0000313" key="4">
    <source>
        <dbReference type="EMBL" id="KAB5589840.1"/>
    </source>
</evidence>
<evidence type="ECO:0000256" key="2">
    <source>
        <dbReference type="SAM" id="Phobius"/>
    </source>
</evidence>
<dbReference type="OrthoDB" id="2756615at2759"/>
<keyword evidence="2" id="KW-0472">Membrane</keyword>
<evidence type="ECO:0000313" key="5">
    <source>
        <dbReference type="Proteomes" id="UP000383932"/>
    </source>
</evidence>
<keyword evidence="3" id="KW-0732">Signal</keyword>